<dbReference type="InterPro" id="IPR001633">
    <property type="entry name" value="EAL_dom"/>
</dbReference>
<dbReference type="PANTHER" id="PTHR33525:SF4">
    <property type="entry name" value="CYCLIC DI-GMP PHOSPHODIESTERASE CDGJ"/>
    <property type="match status" value="1"/>
</dbReference>
<dbReference type="PANTHER" id="PTHR33525">
    <property type="match status" value="1"/>
</dbReference>
<feature type="domain" description="EAL" evidence="1">
    <location>
        <begin position="1"/>
        <end position="205"/>
    </location>
</feature>
<gene>
    <name evidence="3" type="ORF">RM552_07735</name>
</gene>
<dbReference type="EMBL" id="JAVRHX010000001">
    <property type="protein sequence ID" value="MDT0594725.1"/>
    <property type="molecule type" value="Genomic_DNA"/>
</dbReference>
<dbReference type="RefSeq" id="WP_311368185.1">
    <property type="nucleotide sequence ID" value="NZ_JAVRHX010000001.1"/>
</dbReference>
<dbReference type="PROSITE" id="PS50883">
    <property type="entry name" value="EAL"/>
    <property type="match status" value="1"/>
</dbReference>
<reference evidence="3 4" key="1">
    <citation type="submission" date="2023-09" db="EMBL/GenBank/DDBJ databases">
        <authorList>
            <person name="Rey-Velasco X."/>
        </authorList>
    </citation>
    <scope>NUCLEOTIDE SEQUENCE [LARGE SCALE GENOMIC DNA]</scope>
    <source>
        <strain evidence="3 4">P117</strain>
    </source>
</reference>
<dbReference type="PIRSF" id="PIRSF003180">
    <property type="entry name" value="DiGMPpdiest_YuxH"/>
    <property type="match status" value="1"/>
</dbReference>
<evidence type="ECO:0000259" key="1">
    <source>
        <dbReference type="PROSITE" id="PS50883"/>
    </source>
</evidence>
<protein>
    <submittedName>
        <fullName evidence="3">HDOD domain-containing protein</fullName>
    </submittedName>
</protein>
<dbReference type="Pfam" id="PF08668">
    <property type="entry name" value="HDOD"/>
    <property type="match status" value="1"/>
</dbReference>
<dbReference type="SUPFAM" id="SSF141868">
    <property type="entry name" value="EAL domain-like"/>
    <property type="match status" value="1"/>
</dbReference>
<dbReference type="InterPro" id="IPR052340">
    <property type="entry name" value="RNase_Y/CdgJ"/>
</dbReference>
<dbReference type="Gene3D" id="3.20.20.450">
    <property type="entry name" value="EAL domain"/>
    <property type="match status" value="1"/>
</dbReference>
<dbReference type="InterPro" id="IPR014408">
    <property type="entry name" value="dGMP_Pdiesterase_EAL/HD-GYP"/>
</dbReference>
<comment type="caution">
    <text evidence="3">The sequence shown here is derived from an EMBL/GenBank/DDBJ whole genome shotgun (WGS) entry which is preliminary data.</text>
</comment>
<dbReference type="PROSITE" id="PS51833">
    <property type="entry name" value="HDOD"/>
    <property type="match status" value="1"/>
</dbReference>
<accession>A0ABU2ZQP8</accession>
<dbReference type="InterPro" id="IPR013976">
    <property type="entry name" value="HDOD"/>
</dbReference>
<name>A0ABU2ZQP8_9ALTE</name>
<dbReference type="Gene3D" id="1.10.3210.10">
    <property type="entry name" value="Hypothetical protein af1432"/>
    <property type="match status" value="1"/>
</dbReference>
<dbReference type="Proteomes" id="UP001253545">
    <property type="component" value="Unassembled WGS sequence"/>
</dbReference>
<dbReference type="Pfam" id="PF00563">
    <property type="entry name" value="EAL"/>
    <property type="match status" value="1"/>
</dbReference>
<keyword evidence="4" id="KW-1185">Reference proteome</keyword>
<dbReference type="SUPFAM" id="SSF109604">
    <property type="entry name" value="HD-domain/PDEase-like"/>
    <property type="match status" value="1"/>
</dbReference>
<feature type="domain" description="HDOD" evidence="2">
    <location>
        <begin position="199"/>
        <end position="386"/>
    </location>
</feature>
<evidence type="ECO:0000313" key="4">
    <source>
        <dbReference type="Proteomes" id="UP001253545"/>
    </source>
</evidence>
<organism evidence="3 4">
    <name type="scientific">Glaciecola petra</name>
    <dbReference type="NCBI Taxonomy" id="3075602"/>
    <lineage>
        <taxon>Bacteria</taxon>
        <taxon>Pseudomonadati</taxon>
        <taxon>Pseudomonadota</taxon>
        <taxon>Gammaproteobacteria</taxon>
        <taxon>Alteromonadales</taxon>
        <taxon>Alteromonadaceae</taxon>
        <taxon>Glaciecola</taxon>
    </lineage>
</organism>
<proteinExistence type="predicted"/>
<sequence length="405" mass="46017">MAFFAARQPILNADKSLVGYELLFRTSSDNVFPDMDQEKATSKMIEGLQFDLGLDKLSSGKQAFINFTEQSILRSYPSMLPADKVVIEVLEDVRPTRAIFEELKHLHEQGYTIALDDFIHGEKWEPFYKICTIIKIDCQEISADELQNITELKARHPHLRLLAEKVENYEEFKQYKKLGFELFQGYFFSKPEVIKSVRLSTNQSTLASLLNEIQQPDISFNKITSLIEKDVGLSFKLLRYTQSPVYQRSKKIENIKQAVILLGKSELERFVTLMFAATVAVGKPEALLKLALHRAKFCELVANNMSTNGDSASAFLVGMLSLIDAMLDSEIHELLNNMPLSNNIHQALIEKKGYLALLVELSRHLEMGNWQQVDIAAKSLDLNPSDLMTCFENAADWAEQHISMV</sequence>
<dbReference type="SMART" id="SM00052">
    <property type="entry name" value="EAL"/>
    <property type="match status" value="1"/>
</dbReference>
<evidence type="ECO:0000313" key="3">
    <source>
        <dbReference type="EMBL" id="MDT0594725.1"/>
    </source>
</evidence>
<dbReference type="InterPro" id="IPR035919">
    <property type="entry name" value="EAL_sf"/>
</dbReference>
<evidence type="ECO:0000259" key="2">
    <source>
        <dbReference type="PROSITE" id="PS51833"/>
    </source>
</evidence>